<dbReference type="InterPro" id="IPR027417">
    <property type="entry name" value="P-loop_NTPase"/>
</dbReference>
<dbReference type="PANTHER" id="PTHR10344">
    <property type="entry name" value="THYMIDYLATE KINASE"/>
    <property type="match status" value="1"/>
</dbReference>
<keyword evidence="3" id="KW-0547">Nucleotide-binding</keyword>
<protein>
    <recommendedName>
        <fullName evidence="2">Thymidylate kinase</fullName>
    </recommendedName>
</protein>
<dbReference type="GO" id="GO:0006233">
    <property type="term" value="P:dTDP biosynthetic process"/>
    <property type="evidence" value="ECO:0007669"/>
    <property type="project" value="TreeGrafter"/>
</dbReference>
<dbReference type="GO" id="GO:0005524">
    <property type="term" value="F:ATP binding"/>
    <property type="evidence" value="ECO:0007669"/>
    <property type="project" value="UniProtKB-KW"/>
</dbReference>
<dbReference type="GO" id="GO:0006227">
    <property type="term" value="P:dUDP biosynthetic process"/>
    <property type="evidence" value="ECO:0007669"/>
    <property type="project" value="TreeGrafter"/>
</dbReference>
<organism evidence="6 7">
    <name type="scientific">Nakamurella leprariae</name>
    <dbReference type="NCBI Taxonomy" id="2803911"/>
    <lineage>
        <taxon>Bacteria</taxon>
        <taxon>Bacillati</taxon>
        <taxon>Actinomycetota</taxon>
        <taxon>Actinomycetes</taxon>
        <taxon>Nakamurellales</taxon>
        <taxon>Nakamurellaceae</taxon>
        <taxon>Nakamurella</taxon>
    </lineage>
</organism>
<evidence type="ECO:0000256" key="3">
    <source>
        <dbReference type="ARBA" id="ARBA00022741"/>
    </source>
</evidence>
<dbReference type="GO" id="GO:0005829">
    <property type="term" value="C:cytosol"/>
    <property type="evidence" value="ECO:0007669"/>
    <property type="project" value="TreeGrafter"/>
</dbReference>
<evidence type="ECO:0000256" key="2">
    <source>
        <dbReference type="ARBA" id="ARBA00017144"/>
    </source>
</evidence>
<dbReference type="PANTHER" id="PTHR10344:SF4">
    <property type="entry name" value="UMP-CMP KINASE 2, MITOCHONDRIAL"/>
    <property type="match status" value="1"/>
</dbReference>
<dbReference type="Pfam" id="PF02223">
    <property type="entry name" value="Thymidylate_kin"/>
    <property type="match status" value="1"/>
</dbReference>
<dbReference type="GO" id="GO:0006235">
    <property type="term" value="P:dTTP biosynthetic process"/>
    <property type="evidence" value="ECO:0007669"/>
    <property type="project" value="TreeGrafter"/>
</dbReference>
<keyword evidence="7" id="KW-1185">Reference proteome</keyword>
<keyword evidence="6" id="KW-0808">Transferase</keyword>
<dbReference type="Gene3D" id="3.40.50.300">
    <property type="entry name" value="P-loop containing nucleotide triphosphate hydrolases"/>
    <property type="match status" value="1"/>
</dbReference>
<dbReference type="SUPFAM" id="SSF52540">
    <property type="entry name" value="P-loop containing nucleoside triphosphate hydrolases"/>
    <property type="match status" value="1"/>
</dbReference>
<gene>
    <name evidence="6" type="ORF">JL106_13130</name>
</gene>
<keyword evidence="6" id="KW-0418">Kinase</keyword>
<comment type="similarity">
    <text evidence="1">Belongs to the thymidylate kinase family.</text>
</comment>
<evidence type="ECO:0000256" key="1">
    <source>
        <dbReference type="ARBA" id="ARBA00009776"/>
    </source>
</evidence>
<dbReference type="AlphaFoldDB" id="A0A939C2L1"/>
<keyword evidence="4" id="KW-0067">ATP-binding</keyword>
<dbReference type="Proteomes" id="UP000663792">
    <property type="component" value="Unassembled WGS sequence"/>
</dbReference>
<dbReference type="GO" id="GO:0004798">
    <property type="term" value="F:dTMP kinase activity"/>
    <property type="evidence" value="ECO:0007669"/>
    <property type="project" value="TreeGrafter"/>
</dbReference>
<proteinExistence type="inferred from homology"/>
<sequence length="291" mass="31192">MSVPPCVIPCGRGGLGTASHADHGRTTLRGRGGTVGCVRDPDDEPRARPLAARVTGRLVVLEGLDGAGKQTLTRHLVRRAEQAGTRIATLAFPRYGVDVHADLVREALYGRLGDLSDSVYAPAVLFALDRRAAAGEIRTLLAAHDLVLLDRYVASNAAYGAARLGAPDDEAAAEAFPAWVREWEIDRFDCPVPDHQLLLAPPAAVAADQARSRAEQTDDRVLDRFEADGGLQRRTGRMYARLAAASWLSPWTVLEPAPDRTRGTVDDAAAGPTEAGLDALLTALPTWWPSR</sequence>
<dbReference type="NCBIfam" id="NF005923">
    <property type="entry name" value="PRK07933.1"/>
    <property type="match status" value="1"/>
</dbReference>
<name>A0A939C2L1_9ACTN</name>
<accession>A0A939C2L1</accession>
<dbReference type="InterPro" id="IPR039430">
    <property type="entry name" value="Thymidylate_kin-like_dom"/>
</dbReference>
<feature type="domain" description="Thymidylate kinase-like" evidence="5">
    <location>
        <begin position="61"/>
        <end position="215"/>
    </location>
</feature>
<evidence type="ECO:0000259" key="5">
    <source>
        <dbReference type="Pfam" id="PF02223"/>
    </source>
</evidence>
<comment type="caution">
    <text evidence="6">The sequence shown here is derived from an EMBL/GenBank/DDBJ whole genome shotgun (WGS) entry which is preliminary data.</text>
</comment>
<dbReference type="EMBL" id="JAERWK010000016">
    <property type="protein sequence ID" value="MBM9468222.1"/>
    <property type="molecule type" value="Genomic_DNA"/>
</dbReference>
<evidence type="ECO:0000313" key="6">
    <source>
        <dbReference type="EMBL" id="MBM9468222.1"/>
    </source>
</evidence>
<reference evidence="6" key="1">
    <citation type="submission" date="2021-01" db="EMBL/GenBank/DDBJ databases">
        <title>YIM 132084 draft genome.</title>
        <authorList>
            <person name="An D."/>
        </authorList>
    </citation>
    <scope>NUCLEOTIDE SEQUENCE</scope>
    <source>
        <strain evidence="6">YIM 132084</strain>
    </source>
</reference>
<evidence type="ECO:0000256" key="4">
    <source>
        <dbReference type="ARBA" id="ARBA00022840"/>
    </source>
</evidence>
<evidence type="ECO:0000313" key="7">
    <source>
        <dbReference type="Proteomes" id="UP000663792"/>
    </source>
</evidence>